<protein>
    <submittedName>
        <fullName evidence="2">Uncharacterized protein</fullName>
    </submittedName>
</protein>
<evidence type="ECO:0000256" key="1">
    <source>
        <dbReference type="SAM" id="MobiDB-lite"/>
    </source>
</evidence>
<feature type="compositionally biased region" description="Basic and acidic residues" evidence="1">
    <location>
        <begin position="12"/>
        <end position="21"/>
    </location>
</feature>
<comment type="caution">
    <text evidence="2">The sequence shown here is derived from an EMBL/GenBank/DDBJ whole genome shotgun (WGS) entry which is preliminary data.</text>
</comment>
<accession>A0A0F9LJZ3</accession>
<gene>
    <name evidence="2" type="ORF">LCGC14_1189700</name>
</gene>
<name>A0A0F9LJZ3_9ZZZZ</name>
<reference evidence="2" key="1">
    <citation type="journal article" date="2015" name="Nature">
        <title>Complex archaea that bridge the gap between prokaryotes and eukaryotes.</title>
        <authorList>
            <person name="Spang A."/>
            <person name="Saw J.H."/>
            <person name="Jorgensen S.L."/>
            <person name="Zaremba-Niedzwiedzka K."/>
            <person name="Martijn J."/>
            <person name="Lind A.E."/>
            <person name="van Eijk R."/>
            <person name="Schleper C."/>
            <person name="Guy L."/>
            <person name="Ettema T.J."/>
        </authorList>
    </citation>
    <scope>NUCLEOTIDE SEQUENCE</scope>
</reference>
<dbReference type="EMBL" id="LAZR01006026">
    <property type="protein sequence ID" value="KKM95294.1"/>
    <property type="molecule type" value="Genomic_DNA"/>
</dbReference>
<proteinExistence type="predicted"/>
<organism evidence="2">
    <name type="scientific">marine sediment metagenome</name>
    <dbReference type="NCBI Taxonomy" id="412755"/>
    <lineage>
        <taxon>unclassified sequences</taxon>
        <taxon>metagenomes</taxon>
        <taxon>ecological metagenomes</taxon>
    </lineage>
</organism>
<evidence type="ECO:0000313" key="2">
    <source>
        <dbReference type="EMBL" id="KKM95294.1"/>
    </source>
</evidence>
<feature type="region of interest" description="Disordered" evidence="1">
    <location>
        <begin position="1"/>
        <end position="21"/>
    </location>
</feature>
<sequence>MTTPTDTPEEVEASRDFQDFQDHVDEELTDEQREWLTGEEQVKTEEAEQ</sequence>
<dbReference type="AlphaFoldDB" id="A0A0F9LJZ3"/>